<keyword evidence="2" id="KW-0812">Transmembrane</keyword>
<feature type="region of interest" description="Disordered" evidence="1">
    <location>
        <begin position="22"/>
        <end position="42"/>
    </location>
</feature>
<organism evidence="3 4">
    <name type="scientific">Exophiala bonariae</name>
    <dbReference type="NCBI Taxonomy" id="1690606"/>
    <lineage>
        <taxon>Eukaryota</taxon>
        <taxon>Fungi</taxon>
        <taxon>Dikarya</taxon>
        <taxon>Ascomycota</taxon>
        <taxon>Pezizomycotina</taxon>
        <taxon>Eurotiomycetes</taxon>
        <taxon>Chaetothyriomycetidae</taxon>
        <taxon>Chaetothyriales</taxon>
        <taxon>Herpotrichiellaceae</taxon>
        <taxon>Exophiala</taxon>
    </lineage>
</organism>
<dbReference type="Proteomes" id="UP001358417">
    <property type="component" value="Unassembled WGS sequence"/>
</dbReference>
<keyword evidence="2" id="KW-1133">Transmembrane helix</keyword>
<feature type="compositionally biased region" description="Basic and acidic residues" evidence="1">
    <location>
        <begin position="24"/>
        <end position="35"/>
    </location>
</feature>
<protein>
    <submittedName>
        <fullName evidence="3">Uncharacterized protein</fullName>
    </submittedName>
</protein>
<keyword evidence="4" id="KW-1185">Reference proteome</keyword>
<sequence>MSRAIAYGTLNAVQNEIVVISSSHESHQSDRESGERTPLGTRRRRVRRTNDCCCARCCCVLGSILIVGLVCFGLFYLWLVSTVSCYSNFHPPRQVRRYSDFKNQSFTVGFDLSAGYGTASVSFFNGTVVDVARVDSTERYNEVLNILSDPSSAHPSPPYYNCAHSFNDISRQWARYLRKKKGQPASPEVAALIDVLGPLKEQVDIFLVPYGTLEMAFITVPDFPAIYTEDLHDAAEHVKFQLLTLPNYRSGDQAQWPVNELNAAVTGNGIGLSSSIGGRSDPRHDNEASFRYDNDNTFLVLYTQTVLTAFTGPFGVSHGLSSHYYAAAGIRNFSMGLSQCSQGPGLQSYECPKDSPYWEELRQNLRAGLGSYWPRGRDLARVISWGESAHNEVFTAVLEQEVIAAQSDPENRPQFYSDSPVFSPARGAAEFGKICAYSTISFACIPDIHARMQGW</sequence>
<dbReference type="EMBL" id="JAVRRD010000002">
    <property type="protein sequence ID" value="KAK5062514.1"/>
    <property type="molecule type" value="Genomic_DNA"/>
</dbReference>
<evidence type="ECO:0000256" key="1">
    <source>
        <dbReference type="SAM" id="MobiDB-lite"/>
    </source>
</evidence>
<evidence type="ECO:0000313" key="4">
    <source>
        <dbReference type="Proteomes" id="UP001358417"/>
    </source>
</evidence>
<feature type="transmembrane region" description="Helical" evidence="2">
    <location>
        <begin position="53"/>
        <end position="79"/>
    </location>
</feature>
<evidence type="ECO:0000256" key="2">
    <source>
        <dbReference type="SAM" id="Phobius"/>
    </source>
</evidence>
<dbReference type="RefSeq" id="XP_064710786.1">
    <property type="nucleotide sequence ID" value="XM_064848162.1"/>
</dbReference>
<dbReference type="AlphaFoldDB" id="A0AAV9NMK3"/>
<reference evidence="3 4" key="1">
    <citation type="submission" date="2023-08" db="EMBL/GenBank/DDBJ databases">
        <title>Black Yeasts Isolated from many extreme environments.</title>
        <authorList>
            <person name="Coleine C."/>
            <person name="Stajich J.E."/>
            <person name="Selbmann L."/>
        </authorList>
    </citation>
    <scope>NUCLEOTIDE SEQUENCE [LARGE SCALE GENOMIC DNA]</scope>
    <source>
        <strain evidence="3 4">CCFEE 5792</strain>
    </source>
</reference>
<dbReference type="GeneID" id="89972765"/>
<evidence type="ECO:0000313" key="3">
    <source>
        <dbReference type="EMBL" id="KAK5062514.1"/>
    </source>
</evidence>
<keyword evidence="2" id="KW-0472">Membrane</keyword>
<proteinExistence type="predicted"/>
<accession>A0AAV9NMK3</accession>
<name>A0AAV9NMK3_9EURO</name>
<gene>
    <name evidence="3" type="ORF">LTR84_004587</name>
</gene>
<comment type="caution">
    <text evidence="3">The sequence shown here is derived from an EMBL/GenBank/DDBJ whole genome shotgun (WGS) entry which is preliminary data.</text>
</comment>